<keyword evidence="3" id="KW-1185">Reference proteome</keyword>
<protein>
    <submittedName>
        <fullName evidence="2">Uncharacterized protein</fullName>
    </submittedName>
</protein>
<name>A0A161JMQ4_9CHLR</name>
<accession>A0A161JMQ4</accession>
<dbReference type="AlphaFoldDB" id="A0A161JMQ4"/>
<evidence type="ECO:0000313" key="3">
    <source>
        <dbReference type="Proteomes" id="UP000215027"/>
    </source>
</evidence>
<organism evidence="2 3">
    <name type="scientific">Candidatus Promineifilum breve</name>
    <dbReference type="NCBI Taxonomy" id="1806508"/>
    <lineage>
        <taxon>Bacteria</taxon>
        <taxon>Bacillati</taxon>
        <taxon>Chloroflexota</taxon>
        <taxon>Ardenticatenia</taxon>
        <taxon>Candidatus Promineifilales</taxon>
        <taxon>Candidatus Promineifilaceae</taxon>
        <taxon>Candidatus Promineifilum</taxon>
    </lineage>
</organism>
<dbReference type="KEGG" id="pbf:CFX0092_B0119"/>
<sequence>MPGPYTWVIGIYLSKRMNPPAAERHRATTPSRDPCPPVGWKPTAATQSTLKRTEEAPPPPGNRL</sequence>
<proteinExistence type="predicted"/>
<evidence type="ECO:0000313" key="2">
    <source>
        <dbReference type="EMBL" id="CUS05653.1"/>
    </source>
</evidence>
<gene>
    <name evidence="2" type="ORF">CFX0092_B0119</name>
</gene>
<evidence type="ECO:0000256" key="1">
    <source>
        <dbReference type="SAM" id="MobiDB-lite"/>
    </source>
</evidence>
<feature type="region of interest" description="Disordered" evidence="1">
    <location>
        <begin position="16"/>
        <end position="64"/>
    </location>
</feature>
<reference evidence="2" key="1">
    <citation type="submission" date="2016-01" db="EMBL/GenBank/DDBJ databases">
        <authorList>
            <person name="Mcilroy J.S."/>
            <person name="Karst M S."/>
            <person name="Albertsen M."/>
        </authorList>
    </citation>
    <scope>NUCLEOTIDE SEQUENCE</scope>
    <source>
        <strain evidence="2">Cfx-K</strain>
    </source>
</reference>
<dbReference type="EMBL" id="LN890656">
    <property type="protein sequence ID" value="CUS05653.1"/>
    <property type="molecule type" value="Genomic_DNA"/>
</dbReference>
<dbReference type="Proteomes" id="UP000215027">
    <property type="component" value="Chromosome II"/>
</dbReference>